<keyword evidence="3" id="KW-1185">Reference proteome</keyword>
<evidence type="ECO:0000256" key="1">
    <source>
        <dbReference type="SAM" id="Phobius"/>
    </source>
</evidence>
<dbReference type="AlphaFoldDB" id="A0A388KG27"/>
<evidence type="ECO:0000313" key="2">
    <source>
        <dbReference type="EMBL" id="GBG69012.1"/>
    </source>
</evidence>
<comment type="caution">
    <text evidence="2">The sequence shown here is derived from an EMBL/GenBank/DDBJ whole genome shotgun (WGS) entry which is preliminary data.</text>
</comment>
<sequence>MRNLADISAGGSHLRRKCPYHGVPALLRGCRVLCRLGEPVGMPFPALVACDAFSPHEARTSATVLAAAPGAVVAGSTTVAAIVDAGAVRFVVVAFLSAAVVGDGIVPVEPAAGDGPVGHVLSSMCLVVGYAAEPVNVHAAVSASAFVVGFGFAVLLALGVAGVHVVSTAAHVAAVSIGLAGIRAACAGDAAAVELVVYGIVLVVVTGMPTVAHVIIARVAADSACYVTFAVAPHGLAAVIARSTGACELVRLHSAVESGLAELVTRAHVVAVAVGVT</sequence>
<keyword evidence="1" id="KW-0812">Transmembrane</keyword>
<dbReference type="Gramene" id="GBG69012">
    <property type="protein sequence ID" value="GBG69012"/>
    <property type="gene ID" value="CBR_g3712"/>
</dbReference>
<reference evidence="2 3" key="1">
    <citation type="journal article" date="2018" name="Cell">
        <title>The Chara Genome: Secondary Complexity and Implications for Plant Terrestrialization.</title>
        <authorList>
            <person name="Nishiyama T."/>
            <person name="Sakayama H."/>
            <person name="Vries J.D."/>
            <person name="Buschmann H."/>
            <person name="Saint-Marcoux D."/>
            <person name="Ullrich K.K."/>
            <person name="Haas F.B."/>
            <person name="Vanderstraeten L."/>
            <person name="Becker D."/>
            <person name="Lang D."/>
            <person name="Vosolsobe S."/>
            <person name="Rombauts S."/>
            <person name="Wilhelmsson P.K.I."/>
            <person name="Janitza P."/>
            <person name="Kern R."/>
            <person name="Heyl A."/>
            <person name="Rumpler F."/>
            <person name="Villalobos L.I.A.C."/>
            <person name="Clay J.M."/>
            <person name="Skokan R."/>
            <person name="Toyoda A."/>
            <person name="Suzuki Y."/>
            <person name="Kagoshima H."/>
            <person name="Schijlen E."/>
            <person name="Tajeshwar N."/>
            <person name="Catarino B."/>
            <person name="Hetherington A.J."/>
            <person name="Saltykova A."/>
            <person name="Bonnot C."/>
            <person name="Breuninger H."/>
            <person name="Symeonidi A."/>
            <person name="Radhakrishnan G.V."/>
            <person name="Van Nieuwerburgh F."/>
            <person name="Deforce D."/>
            <person name="Chang C."/>
            <person name="Karol K.G."/>
            <person name="Hedrich R."/>
            <person name="Ulvskov P."/>
            <person name="Glockner G."/>
            <person name="Delwiche C.F."/>
            <person name="Petrasek J."/>
            <person name="Van de Peer Y."/>
            <person name="Friml J."/>
            <person name="Beilby M."/>
            <person name="Dolan L."/>
            <person name="Kohara Y."/>
            <person name="Sugano S."/>
            <person name="Fujiyama A."/>
            <person name="Delaux P.-M."/>
            <person name="Quint M."/>
            <person name="TheiBen G."/>
            <person name="Hagemann M."/>
            <person name="Harholt J."/>
            <person name="Dunand C."/>
            <person name="Zachgo S."/>
            <person name="Langdale J."/>
            <person name="Maumus F."/>
            <person name="Straeten D.V.D."/>
            <person name="Gould S.B."/>
            <person name="Rensing S.A."/>
        </authorList>
    </citation>
    <scope>NUCLEOTIDE SEQUENCE [LARGE SCALE GENOMIC DNA]</scope>
    <source>
        <strain evidence="2 3">S276</strain>
    </source>
</reference>
<dbReference type="EMBL" id="BFEA01000109">
    <property type="protein sequence ID" value="GBG69012.1"/>
    <property type="molecule type" value="Genomic_DNA"/>
</dbReference>
<accession>A0A388KG27</accession>
<evidence type="ECO:0000313" key="3">
    <source>
        <dbReference type="Proteomes" id="UP000265515"/>
    </source>
</evidence>
<feature type="transmembrane region" description="Helical" evidence="1">
    <location>
        <begin position="195"/>
        <end position="216"/>
    </location>
</feature>
<protein>
    <submittedName>
        <fullName evidence="2">Uncharacterized protein</fullName>
    </submittedName>
</protein>
<proteinExistence type="predicted"/>
<gene>
    <name evidence="2" type="ORF">CBR_g3712</name>
</gene>
<feature type="transmembrane region" description="Helical" evidence="1">
    <location>
        <begin position="139"/>
        <end position="163"/>
    </location>
</feature>
<name>A0A388KG27_CHABU</name>
<feature type="transmembrane region" description="Helical" evidence="1">
    <location>
        <begin position="169"/>
        <end position="188"/>
    </location>
</feature>
<keyword evidence="1" id="KW-1133">Transmembrane helix</keyword>
<dbReference type="Proteomes" id="UP000265515">
    <property type="component" value="Unassembled WGS sequence"/>
</dbReference>
<keyword evidence="1" id="KW-0472">Membrane</keyword>
<organism evidence="2 3">
    <name type="scientific">Chara braunii</name>
    <name type="common">Braun's stonewort</name>
    <dbReference type="NCBI Taxonomy" id="69332"/>
    <lineage>
        <taxon>Eukaryota</taxon>
        <taxon>Viridiplantae</taxon>
        <taxon>Streptophyta</taxon>
        <taxon>Charophyceae</taxon>
        <taxon>Charales</taxon>
        <taxon>Characeae</taxon>
        <taxon>Chara</taxon>
    </lineage>
</organism>